<evidence type="ECO:0000313" key="3">
    <source>
        <dbReference type="Proteomes" id="UP001152622"/>
    </source>
</evidence>
<evidence type="ECO:0000256" key="1">
    <source>
        <dbReference type="SAM" id="MobiDB-lite"/>
    </source>
</evidence>
<organism evidence="2 3">
    <name type="scientific">Synaphobranchus kaupii</name>
    <name type="common">Kaup's arrowtooth eel</name>
    <dbReference type="NCBI Taxonomy" id="118154"/>
    <lineage>
        <taxon>Eukaryota</taxon>
        <taxon>Metazoa</taxon>
        <taxon>Chordata</taxon>
        <taxon>Craniata</taxon>
        <taxon>Vertebrata</taxon>
        <taxon>Euteleostomi</taxon>
        <taxon>Actinopterygii</taxon>
        <taxon>Neopterygii</taxon>
        <taxon>Teleostei</taxon>
        <taxon>Anguilliformes</taxon>
        <taxon>Synaphobranchidae</taxon>
        <taxon>Synaphobranchus</taxon>
    </lineage>
</organism>
<evidence type="ECO:0000313" key="2">
    <source>
        <dbReference type="EMBL" id="KAJ8344517.1"/>
    </source>
</evidence>
<sequence>MSSAGLAPRRARRVRRVVNSRRGVSRGPPVQEEISVTLMYRTDKKTQQARRYSQAGRGLTVPPRAPARASERRLLLAAGERLGVTWNAGLTERPFPECSESTLPEMDGDFLHQLSPASRREQGAATPPLPRPARSPSPYLTSSRPLREKPTWLRTPSPTFPKEIRGRGAVDSAVDRGSVKVKMGGTTRRPLAWLCLEKLVLCGAGRTPSPLHGETPYVRMLRALRSKSAHMRVRVLRHG</sequence>
<keyword evidence="3" id="KW-1185">Reference proteome</keyword>
<dbReference type="Proteomes" id="UP001152622">
    <property type="component" value="Chromosome 13"/>
</dbReference>
<proteinExistence type="predicted"/>
<protein>
    <submittedName>
        <fullName evidence="2">Uncharacterized protein</fullName>
    </submittedName>
</protein>
<accession>A0A9Q1ILZ2</accession>
<reference evidence="2" key="1">
    <citation type="journal article" date="2023" name="Science">
        <title>Genome structures resolve the early diversification of teleost fishes.</title>
        <authorList>
            <person name="Parey E."/>
            <person name="Louis A."/>
            <person name="Montfort J."/>
            <person name="Bouchez O."/>
            <person name="Roques C."/>
            <person name="Iampietro C."/>
            <person name="Lluch J."/>
            <person name="Castinel A."/>
            <person name="Donnadieu C."/>
            <person name="Desvignes T."/>
            <person name="Floi Bucao C."/>
            <person name="Jouanno E."/>
            <person name="Wen M."/>
            <person name="Mejri S."/>
            <person name="Dirks R."/>
            <person name="Jansen H."/>
            <person name="Henkel C."/>
            <person name="Chen W.J."/>
            <person name="Zahm M."/>
            <person name="Cabau C."/>
            <person name="Klopp C."/>
            <person name="Thompson A.W."/>
            <person name="Robinson-Rechavi M."/>
            <person name="Braasch I."/>
            <person name="Lecointre G."/>
            <person name="Bobe J."/>
            <person name="Postlethwait J.H."/>
            <person name="Berthelot C."/>
            <person name="Roest Crollius H."/>
            <person name="Guiguen Y."/>
        </authorList>
    </citation>
    <scope>NUCLEOTIDE SEQUENCE</scope>
    <source>
        <strain evidence="2">WJC10195</strain>
    </source>
</reference>
<dbReference type="EMBL" id="JAINUF010000013">
    <property type="protein sequence ID" value="KAJ8344517.1"/>
    <property type="molecule type" value="Genomic_DNA"/>
</dbReference>
<comment type="caution">
    <text evidence="2">The sequence shown here is derived from an EMBL/GenBank/DDBJ whole genome shotgun (WGS) entry which is preliminary data.</text>
</comment>
<name>A0A9Q1ILZ2_SYNKA</name>
<feature type="compositionally biased region" description="Basic and acidic residues" evidence="1">
    <location>
        <begin position="162"/>
        <end position="171"/>
    </location>
</feature>
<gene>
    <name evidence="2" type="ORF">SKAU_G00318460</name>
</gene>
<dbReference type="AlphaFoldDB" id="A0A9Q1ILZ2"/>
<feature type="region of interest" description="Disordered" evidence="1">
    <location>
        <begin position="119"/>
        <end position="171"/>
    </location>
</feature>